<dbReference type="PANTHER" id="PTHR30061">
    <property type="entry name" value="MALTOSE-BINDING PERIPLASMIC PROTEIN"/>
    <property type="match status" value="1"/>
</dbReference>
<sequence>MKITRRAFSTSALAAAITAALAACGSNSMNESDSGGTSTSGSDAGLTLLIGSSGDAETAAYTAALESFTAETGIAVELQLATDLQQELAQGFAANSPADVFYLAPDYLAAYAGNGSLYAYGDQLSNAEDFYPSLVSSLTYDGVLYGAPKDFSTLALFINTAMWEEAGLTESDYPTDWASLESVAEKLAGAGVTPLTCSPEYARIGAFMAQAGGGLTNADGTEATADSEGSIAGLTEVKNLLESEALVFSSDLGAGWGGEAFGSGLAAMAIEGNWLVGSLSADYPDVEYVAVELPAGPAGKGTMQFTNGYGIAEASAHKEDAVRLVEFLTSTEQQLAFAQAFGVMPSVSSAREQWESENPTMTAFIAGADYAISVPTAAGAADVVADFNSQIATLASSDPQTILGSVQTNLEAVIA</sequence>
<dbReference type="Pfam" id="PF13416">
    <property type="entry name" value="SBP_bac_8"/>
    <property type="match status" value="1"/>
</dbReference>
<dbReference type="Gene3D" id="3.40.190.10">
    <property type="entry name" value="Periplasmic binding protein-like II"/>
    <property type="match status" value="1"/>
</dbReference>
<keyword evidence="6" id="KW-1185">Reference proteome</keyword>
<dbReference type="PANTHER" id="PTHR30061:SF50">
    <property type="entry name" value="MALTOSE_MALTODEXTRIN-BINDING PERIPLASMIC PROTEIN"/>
    <property type="match status" value="1"/>
</dbReference>
<protein>
    <submittedName>
        <fullName evidence="5">ABC transporter substrate-binding protein</fullName>
    </submittedName>
</protein>
<keyword evidence="2" id="KW-0813">Transport</keyword>
<name>A0ABX4MD91_9ACTO</name>
<dbReference type="EMBL" id="MTPX02000019">
    <property type="protein sequence ID" value="PHP53435.1"/>
    <property type="molecule type" value="Genomic_DNA"/>
</dbReference>
<reference evidence="5 6" key="1">
    <citation type="submission" date="2017-10" db="EMBL/GenBank/DDBJ databases">
        <title>Draft genome sequence of cellulolytic Actinomyces sp CtC72 isolated from cattle rumen fluid.</title>
        <authorList>
            <person name="Joshi A.J."/>
            <person name="Vasudevan G."/>
            <person name="Lanjekar V.B."/>
            <person name="Hivarkar S."/>
            <person name="Engineer A."/>
            <person name="Pore S.D."/>
            <person name="Dhakephalkar P.K."/>
            <person name="Dagar S."/>
        </authorList>
    </citation>
    <scope>NUCLEOTIDE SEQUENCE [LARGE SCALE GENOMIC DNA]</scope>
    <source>
        <strain evidence="6">CtC72</strain>
    </source>
</reference>
<dbReference type="RefSeq" id="WP_086614562.1">
    <property type="nucleotide sequence ID" value="NZ_MTPX02000019.1"/>
</dbReference>
<evidence type="ECO:0000313" key="5">
    <source>
        <dbReference type="EMBL" id="PHP53435.1"/>
    </source>
</evidence>
<feature type="chain" id="PRO_5045264983" evidence="4">
    <location>
        <begin position="23"/>
        <end position="415"/>
    </location>
</feature>
<dbReference type="InterPro" id="IPR006059">
    <property type="entry name" value="SBP"/>
</dbReference>
<evidence type="ECO:0000313" key="6">
    <source>
        <dbReference type="Proteomes" id="UP000194577"/>
    </source>
</evidence>
<evidence type="ECO:0000256" key="1">
    <source>
        <dbReference type="ARBA" id="ARBA00008520"/>
    </source>
</evidence>
<dbReference type="SUPFAM" id="SSF53850">
    <property type="entry name" value="Periplasmic binding protein-like II"/>
    <property type="match status" value="1"/>
</dbReference>
<evidence type="ECO:0000256" key="2">
    <source>
        <dbReference type="ARBA" id="ARBA00022448"/>
    </source>
</evidence>
<feature type="signal peptide" evidence="4">
    <location>
        <begin position="1"/>
        <end position="22"/>
    </location>
</feature>
<gene>
    <name evidence="5" type="ORF">BW737_002830</name>
</gene>
<evidence type="ECO:0000256" key="4">
    <source>
        <dbReference type="SAM" id="SignalP"/>
    </source>
</evidence>
<proteinExistence type="inferred from homology"/>
<comment type="caution">
    <text evidence="5">The sequence shown here is derived from an EMBL/GenBank/DDBJ whole genome shotgun (WGS) entry which is preliminary data.</text>
</comment>
<dbReference type="Proteomes" id="UP000194577">
    <property type="component" value="Unassembled WGS sequence"/>
</dbReference>
<keyword evidence="3 4" id="KW-0732">Signal</keyword>
<comment type="similarity">
    <text evidence="1">Belongs to the bacterial solute-binding protein 1 family.</text>
</comment>
<dbReference type="PROSITE" id="PS51257">
    <property type="entry name" value="PROKAR_LIPOPROTEIN"/>
    <property type="match status" value="1"/>
</dbReference>
<accession>A0ABX4MD91</accession>
<organism evidence="5 6">
    <name type="scientific">Actinomyces ruminis</name>
    <dbReference type="NCBI Taxonomy" id="1937003"/>
    <lineage>
        <taxon>Bacteria</taxon>
        <taxon>Bacillati</taxon>
        <taxon>Actinomycetota</taxon>
        <taxon>Actinomycetes</taxon>
        <taxon>Actinomycetales</taxon>
        <taxon>Actinomycetaceae</taxon>
        <taxon>Actinomyces</taxon>
    </lineage>
</organism>
<evidence type="ECO:0000256" key="3">
    <source>
        <dbReference type="ARBA" id="ARBA00022729"/>
    </source>
</evidence>